<feature type="domain" description="Kinesin motor" evidence="10">
    <location>
        <begin position="353"/>
        <end position="677"/>
    </location>
</feature>
<evidence type="ECO:0000256" key="8">
    <source>
        <dbReference type="SAM" id="Coils"/>
    </source>
</evidence>
<reference evidence="11 12" key="1">
    <citation type="journal article" date="2019" name="Genome Biol. Evol.">
        <title>The Rhododendron genome and chromosomal organization provide insight into shared whole-genome duplications across the heath family (Ericaceae).</title>
        <authorList>
            <person name="Soza V.L."/>
            <person name="Lindsley D."/>
            <person name="Waalkes A."/>
            <person name="Ramage E."/>
            <person name="Patwardhan R.P."/>
            <person name="Burton J.N."/>
            <person name="Adey A."/>
            <person name="Kumar A."/>
            <person name="Qiu R."/>
            <person name="Shendure J."/>
            <person name="Hall B."/>
        </authorList>
    </citation>
    <scope>NUCLEOTIDE SEQUENCE [LARGE SCALE GENOMIC DNA]</scope>
    <source>
        <strain evidence="11">RSF 1966-606</strain>
    </source>
</reference>
<organism evidence="11 12">
    <name type="scientific">Rhododendron williamsianum</name>
    <dbReference type="NCBI Taxonomy" id="262921"/>
    <lineage>
        <taxon>Eukaryota</taxon>
        <taxon>Viridiplantae</taxon>
        <taxon>Streptophyta</taxon>
        <taxon>Embryophyta</taxon>
        <taxon>Tracheophyta</taxon>
        <taxon>Spermatophyta</taxon>
        <taxon>Magnoliopsida</taxon>
        <taxon>eudicotyledons</taxon>
        <taxon>Gunneridae</taxon>
        <taxon>Pentapetalae</taxon>
        <taxon>asterids</taxon>
        <taxon>Ericales</taxon>
        <taxon>Ericaceae</taxon>
        <taxon>Ericoideae</taxon>
        <taxon>Rhodoreae</taxon>
        <taxon>Rhododendron</taxon>
    </lineage>
</organism>
<dbReference type="AlphaFoldDB" id="A0A6A4LP10"/>
<dbReference type="InterPro" id="IPR001752">
    <property type="entry name" value="Kinesin_motor_dom"/>
</dbReference>
<dbReference type="GO" id="GO:0008017">
    <property type="term" value="F:microtubule binding"/>
    <property type="evidence" value="ECO:0007669"/>
    <property type="project" value="InterPro"/>
</dbReference>
<dbReference type="GO" id="GO:0005874">
    <property type="term" value="C:microtubule"/>
    <property type="evidence" value="ECO:0007669"/>
    <property type="project" value="UniProtKB-KW"/>
</dbReference>
<evidence type="ECO:0000259" key="10">
    <source>
        <dbReference type="PROSITE" id="PS50067"/>
    </source>
</evidence>
<dbReference type="GO" id="GO:0007018">
    <property type="term" value="P:microtubule-based movement"/>
    <property type="evidence" value="ECO:0007669"/>
    <property type="project" value="InterPro"/>
</dbReference>
<dbReference type="InterPro" id="IPR027417">
    <property type="entry name" value="P-loop_NTPase"/>
</dbReference>
<protein>
    <recommendedName>
        <fullName evidence="7">Kinesin-like protein</fullName>
    </recommendedName>
</protein>
<keyword evidence="5 6" id="KW-0505">Motor protein</keyword>
<dbReference type="InterPro" id="IPR036961">
    <property type="entry name" value="Kinesin_motor_dom_sf"/>
</dbReference>
<gene>
    <name evidence="11" type="ORF">C3L33_09917</name>
</gene>
<proteinExistence type="inferred from homology"/>
<feature type="coiled-coil region" evidence="8">
    <location>
        <begin position="97"/>
        <end position="222"/>
    </location>
</feature>
<comment type="caution">
    <text evidence="11">The sequence shown here is derived from an EMBL/GenBank/DDBJ whole genome shotgun (WGS) entry which is preliminary data.</text>
</comment>
<dbReference type="OrthoDB" id="3176171at2759"/>
<evidence type="ECO:0000313" key="12">
    <source>
        <dbReference type="Proteomes" id="UP000428333"/>
    </source>
</evidence>
<sequence length="699" mass="78545">MVGPANGIRTRQAFSVVNGGQDLPMAGGPGPGSSAGSECGSIEFTREDVEALLNEKMKTKNKFNLKEKCDQMMDYIKRLRLCIKWFQELEGNYLLEQEKLKDLLEMAEKKCTNMEMLMKAKEEELNSIIVELRANYASLQERFTLAESDKLAAMESLASVKEAKVAAERSQASLSEELRISQRENSNANQKISSLNDMYKRLQEYNTSLQQYNSKLQSELATTMKPLSVSQDEAVKQKETLAKEVGCLRGDLQQVREDRDCQLLQVQALTAEVSKYKERSGKSLAEVDCLTSRSNELEAMCLSQTAQIRTLQSQLAIAEKKLEMSDLSALETRTGYEDKENLFKNYKAELKGNIRVFCRVRPLLPEDDVSIFILRFALCIQRSHSMFLFSSVQKHSFTFDKVFMPDASQEEVFVEISQLVQSALDGYKVCIFAYGQTGSGKTYTMMGRPGSPDQKGLIPRSLEQIFQTKQSLQQQGWKYDMQVSMLEIYNETIRDLLSANRSCADVSRTENGKQYTIKHDANGNTVVSDLTIVDVRSSREVSYLLDRAAQSRSVGKTQMNEQSSRSHFVFTLRISGYNESTEQQVQGVLNLIDLAGSERLSRSGATGDRLKETQDVIFALAKKEDHVPFRNSKLTYLLQPCLGGDSKTLMVVNVSPDPPSVGESLCSLRFAARVNACEIGIPRRQTNTVRSLDSRLSFG</sequence>
<evidence type="ECO:0000256" key="5">
    <source>
        <dbReference type="ARBA" id="ARBA00023175"/>
    </source>
</evidence>
<dbReference type="InterPro" id="IPR019821">
    <property type="entry name" value="Kinesin_motor_CS"/>
</dbReference>
<name>A0A6A4LP10_9ERIC</name>
<dbReference type="PROSITE" id="PS00411">
    <property type="entry name" value="KINESIN_MOTOR_1"/>
    <property type="match status" value="1"/>
</dbReference>
<comment type="similarity">
    <text evidence="1">Belongs to the TRAFAC class myosin-kinesin ATPase superfamily. Kinesin family. KIN-14 subfamily.</text>
</comment>
<accession>A0A6A4LP10</accession>
<dbReference type="EMBL" id="QEFC01001429">
    <property type="protein sequence ID" value="KAE9458181.1"/>
    <property type="molecule type" value="Genomic_DNA"/>
</dbReference>
<dbReference type="PANTHER" id="PTHR47972">
    <property type="entry name" value="KINESIN-LIKE PROTEIN KLP-3"/>
    <property type="match status" value="1"/>
</dbReference>
<dbReference type="GO" id="GO:0003777">
    <property type="term" value="F:microtubule motor activity"/>
    <property type="evidence" value="ECO:0007669"/>
    <property type="project" value="InterPro"/>
</dbReference>
<keyword evidence="4 6" id="KW-0067">ATP-binding</keyword>
<keyword evidence="2 7" id="KW-0493">Microtubule</keyword>
<dbReference type="PRINTS" id="PR00380">
    <property type="entry name" value="KINESINHEAVY"/>
</dbReference>
<evidence type="ECO:0000256" key="4">
    <source>
        <dbReference type="ARBA" id="ARBA00022840"/>
    </source>
</evidence>
<evidence type="ECO:0000256" key="2">
    <source>
        <dbReference type="ARBA" id="ARBA00022701"/>
    </source>
</evidence>
<dbReference type="PANTHER" id="PTHR47972:SF46">
    <property type="entry name" value="KINESIN-LIKE PROTEIN"/>
    <property type="match status" value="1"/>
</dbReference>
<dbReference type="SMART" id="SM00129">
    <property type="entry name" value="KISc"/>
    <property type="match status" value="1"/>
</dbReference>
<keyword evidence="8" id="KW-0175">Coiled coil</keyword>
<evidence type="ECO:0000256" key="1">
    <source>
        <dbReference type="ARBA" id="ARBA00010899"/>
    </source>
</evidence>
<dbReference type="InterPro" id="IPR027640">
    <property type="entry name" value="Kinesin-like_fam"/>
</dbReference>
<dbReference type="Pfam" id="PF00225">
    <property type="entry name" value="Kinesin"/>
    <property type="match status" value="1"/>
</dbReference>
<evidence type="ECO:0000256" key="9">
    <source>
        <dbReference type="SAM" id="MobiDB-lite"/>
    </source>
</evidence>
<feature type="region of interest" description="Disordered" evidence="9">
    <location>
        <begin position="19"/>
        <end position="39"/>
    </location>
</feature>
<feature type="non-terminal residue" evidence="11">
    <location>
        <position position="1"/>
    </location>
</feature>
<evidence type="ECO:0000313" key="11">
    <source>
        <dbReference type="EMBL" id="KAE9458181.1"/>
    </source>
</evidence>
<dbReference type="Gene3D" id="3.40.850.10">
    <property type="entry name" value="Kinesin motor domain"/>
    <property type="match status" value="1"/>
</dbReference>
<keyword evidence="12" id="KW-1185">Reference proteome</keyword>
<dbReference type="Proteomes" id="UP000428333">
    <property type="component" value="Linkage Group LG06"/>
</dbReference>
<dbReference type="FunFam" id="3.40.850.10:FF:000048">
    <property type="entry name" value="Kinesin-like protein"/>
    <property type="match status" value="1"/>
</dbReference>
<keyword evidence="3 6" id="KW-0547">Nucleotide-binding</keyword>
<evidence type="ECO:0000256" key="3">
    <source>
        <dbReference type="ARBA" id="ARBA00022741"/>
    </source>
</evidence>
<dbReference type="PROSITE" id="PS50067">
    <property type="entry name" value="KINESIN_MOTOR_2"/>
    <property type="match status" value="1"/>
</dbReference>
<dbReference type="CDD" id="cd01366">
    <property type="entry name" value="KISc_C_terminal"/>
    <property type="match status" value="1"/>
</dbReference>
<evidence type="ECO:0000256" key="6">
    <source>
        <dbReference type="PROSITE-ProRule" id="PRU00283"/>
    </source>
</evidence>
<dbReference type="SUPFAM" id="SSF52540">
    <property type="entry name" value="P-loop containing nucleoside triphosphate hydrolases"/>
    <property type="match status" value="1"/>
</dbReference>
<dbReference type="GO" id="GO:0005524">
    <property type="term" value="F:ATP binding"/>
    <property type="evidence" value="ECO:0007669"/>
    <property type="project" value="UniProtKB-UniRule"/>
</dbReference>
<feature type="binding site" evidence="6">
    <location>
        <begin position="435"/>
        <end position="442"/>
    </location>
    <ligand>
        <name>ATP</name>
        <dbReference type="ChEBI" id="CHEBI:30616"/>
    </ligand>
</feature>
<evidence type="ECO:0000256" key="7">
    <source>
        <dbReference type="RuleBase" id="RU000394"/>
    </source>
</evidence>